<keyword evidence="2" id="KW-1185">Reference proteome</keyword>
<reference evidence="1 2" key="1">
    <citation type="submission" date="2024-06" db="EMBL/GenBank/DDBJ databases">
        <title>Genomic Encyclopedia of Type Strains, Phase V (KMG-V): Genome sequencing to study the core and pangenomes of soil and plant-associated prokaryotes.</title>
        <authorList>
            <person name="Whitman W."/>
        </authorList>
    </citation>
    <scope>NUCLEOTIDE SEQUENCE [LARGE SCALE GENOMIC DNA]</scope>
    <source>
        <strain evidence="1 2">NE40</strain>
    </source>
</reference>
<accession>A0ABV2SIL3</accession>
<evidence type="ECO:0000313" key="2">
    <source>
        <dbReference type="Proteomes" id="UP001549366"/>
    </source>
</evidence>
<organism evidence="1 2">
    <name type="scientific">Endozoicomonas lisbonensis</name>
    <dbReference type="NCBI Taxonomy" id="3120522"/>
    <lineage>
        <taxon>Bacteria</taxon>
        <taxon>Pseudomonadati</taxon>
        <taxon>Pseudomonadota</taxon>
        <taxon>Gammaproteobacteria</taxon>
        <taxon>Oceanospirillales</taxon>
        <taxon>Endozoicomonadaceae</taxon>
        <taxon>Endozoicomonas</taxon>
    </lineage>
</organism>
<name>A0ABV2SIL3_9GAMM</name>
<comment type="caution">
    <text evidence="1">The sequence shown here is derived from an EMBL/GenBank/DDBJ whole genome shotgun (WGS) entry which is preliminary data.</text>
</comment>
<proteinExistence type="predicted"/>
<sequence>MIFRLAQWLATGVTDLHLEKQTACQLFKTLFHALLCGSVEGFSTEILKCCTKSKHDRHFYALI</sequence>
<dbReference type="Proteomes" id="UP001549366">
    <property type="component" value="Unassembled WGS sequence"/>
</dbReference>
<evidence type="ECO:0000313" key="1">
    <source>
        <dbReference type="EMBL" id="MET4756763.1"/>
    </source>
</evidence>
<gene>
    <name evidence="1" type="ORF">V5J35_001955</name>
</gene>
<dbReference type="EMBL" id="JBEWTB010000002">
    <property type="protein sequence ID" value="MET4756763.1"/>
    <property type="molecule type" value="Genomic_DNA"/>
</dbReference>
<protein>
    <recommendedName>
        <fullName evidence="3">Secreted protein</fullName>
    </recommendedName>
</protein>
<evidence type="ECO:0008006" key="3">
    <source>
        <dbReference type="Google" id="ProtNLM"/>
    </source>
</evidence>